<protein>
    <recommendedName>
        <fullName evidence="3">ArpU family transcriptional regulator</fullName>
    </recommendedName>
</protein>
<accession>A0ABR8UBA9</accession>
<evidence type="ECO:0000313" key="1">
    <source>
        <dbReference type="EMBL" id="MBD7985314.1"/>
    </source>
</evidence>
<dbReference type="Proteomes" id="UP000626786">
    <property type="component" value="Unassembled WGS sequence"/>
</dbReference>
<evidence type="ECO:0000313" key="2">
    <source>
        <dbReference type="Proteomes" id="UP000626786"/>
    </source>
</evidence>
<reference evidence="1 2" key="1">
    <citation type="submission" date="2020-08" db="EMBL/GenBank/DDBJ databases">
        <title>A Genomic Blueprint of the Chicken Gut Microbiome.</title>
        <authorList>
            <person name="Gilroy R."/>
            <person name="Ravi A."/>
            <person name="Getino M."/>
            <person name="Pursley I."/>
            <person name="Horton D.L."/>
            <person name="Alikhan N.-F."/>
            <person name="Baker D."/>
            <person name="Gharbi K."/>
            <person name="Hall N."/>
            <person name="Watson M."/>
            <person name="Adriaenssens E.M."/>
            <person name="Foster-Nyarko E."/>
            <person name="Jarju S."/>
            <person name="Secka A."/>
            <person name="Antonio M."/>
            <person name="Oren A."/>
            <person name="Chaudhuri R."/>
            <person name="La Ragione R.M."/>
            <person name="Hildebrand F."/>
            <person name="Pallen M.J."/>
        </authorList>
    </citation>
    <scope>NUCLEOTIDE SEQUENCE [LARGE SCALE GENOMIC DNA]</scope>
    <source>
        <strain evidence="1 2">Sa2YVA2</strain>
    </source>
</reference>
<organism evidence="1 2">
    <name type="scientific">Sporosarcina quadrami</name>
    <dbReference type="NCBI Taxonomy" id="2762234"/>
    <lineage>
        <taxon>Bacteria</taxon>
        <taxon>Bacillati</taxon>
        <taxon>Bacillota</taxon>
        <taxon>Bacilli</taxon>
        <taxon>Bacillales</taxon>
        <taxon>Caryophanaceae</taxon>
        <taxon>Sporosarcina</taxon>
    </lineage>
</organism>
<proteinExistence type="predicted"/>
<evidence type="ECO:0008006" key="3">
    <source>
        <dbReference type="Google" id="ProtNLM"/>
    </source>
</evidence>
<dbReference type="EMBL" id="JACSQN010000010">
    <property type="protein sequence ID" value="MBD7985314.1"/>
    <property type="molecule type" value="Genomic_DNA"/>
</dbReference>
<comment type="caution">
    <text evidence="1">The sequence shown here is derived from an EMBL/GenBank/DDBJ whole genome shotgun (WGS) entry which is preliminary data.</text>
</comment>
<sequence length="118" mass="13617">MAKRDQLSIHLLKVLDQHVRNIPYYSRLVGGEEKLPKNYGSYVEQLTRIDEANRIIKAAEEAFNELEPRKKSLISLYYFEDKEPTLGASAELSEFSKSGAGRAKKDYLWLIARKLGWI</sequence>
<name>A0ABR8UBA9_9BACL</name>
<dbReference type="RefSeq" id="WP_191695136.1">
    <property type="nucleotide sequence ID" value="NZ_JACSQN010000010.1"/>
</dbReference>
<keyword evidence="2" id="KW-1185">Reference proteome</keyword>
<gene>
    <name evidence="1" type="ORF">H9649_12010</name>
</gene>